<dbReference type="PANTHER" id="PTHR11782:SF83">
    <property type="entry name" value="GUANOSINE-DIPHOSPHATASE"/>
    <property type="match status" value="1"/>
</dbReference>
<dbReference type="Gene3D" id="3.30.420.40">
    <property type="match status" value="1"/>
</dbReference>
<evidence type="ECO:0000256" key="6">
    <source>
        <dbReference type="SAM" id="SignalP"/>
    </source>
</evidence>
<evidence type="ECO:0000256" key="2">
    <source>
        <dbReference type="ARBA" id="ARBA00022801"/>
    </source>
</evidence>
<dbReference type="EMBL" id="JAOPGA020000467">
    <property type="protein sequence ID" value="KAL0478804.1"/>
    <property type="molecule type" value="Genomic_DNA"/>
</dbReference>
<feature type="transmembrane region" description="Helical" evidence="5">
    <location>
        <begin position="427"/>
        <end position="456"/>
    </location>
</feature>
<sequence>MPTSTMILLWLAFVLVVANTQAPTKCYGIMFDAGSSGTRIYVYNWPCRTKTSTPKVYVADDAPNFQVRPGISSFASNTSGVGPSMDKLLEFASTIVPANQKSFTPIFLRATAGMRLLTIEQQTDILNAIRTYFRNSGYRFDSDSWARVITGDEEGAFGWVAVNYLYNNIDLKTPPSATNTVLDCGGASVQLTFSQPAKTDPNNFYDVAFQDIRSYTLYTHSYLGYGNDQARKGVAKLFDTSTGTIVSPCFNTGFNNTNVLPDELKGVRVVGSGNYTQCRQLIREYMRLNDSCTLCSIQGNYQPAIPSTSVINGLNAYVFLADTLKVGEYYTLDKLGAVSDHFCNLTWTDAQASFKSDFLSTTCFQASLLVEMTMNGFKVAPSSVITARRFIGNSSVAWTLGAILYDISTSNCKEGTELCFGSNIDNWYPVVYVVPIVVVVFIVVSLVVIISIVLYVRRKKRLQAASYTEQVDMNYHVMK</sequence>
<name>A0AAW2YNX3_9EUKA</name>
<dbReference type="CDD" id="cd24003">
    <property type="entry name" value="ASKHA_NBD_GDA1_CD39_NTPase"/>
    <property type="match status" value="1"/>
</dbReference>
<feature type="signal peptide" evidence="6">
    <location>
        <begin position="1"/>
        <end position="20"/>
    </location>
</feature>
<keyword evidence="4" id="KW-0547">Nucleotide-binding</keyword>
<accession>A0AAW2YNX3</accession>
<feature type="binding site" evidence="4">
    <location>
        <begin position="186"/>
        <end position="190"/>
    </location>
    <ligand>
        <name>ATP</name>
        <dbReference type="ChEBI" id="CHEBI:30616"/>
    </ligand>
</feature>
<dbReference type="InterPro" id="IPR000407">
    <property type="entry name" value="GDA1_CD39_NTPase"/>
</dbReference>
<comment type="caution">
    <text evidence="7">The sequence shown here is derived from an EMBL/GenBank/DDBJ whole genome shotgun (WGS) entry which is preliminary data.</text>
</comment>
<protein>
    <submittedName>
        <fullName evidence="7">Ectonucleoside triphosphate diphosphohydrolase</fullName>
    </submittedName>
</protein>
<organism evidence="7 9">
    <name type="scientific">Acrasis kona</name>
    <dbReference type="NCBI Taxonomy" id="1008807"/>
    <lineage>
        <taxon>Eukaryota</taxon>
        <taxon>Discoba</taxon>
        <taxon>Heterolobosea</taxon>
        <taxon>Tetramitia</taxon>
        <taxon>Eutetramitia</taxon>
        <taxon>Acrasidae</taxon>
        <taxon>Acrasis</taxon>
    </lineage>
</organism>
<evidence type="ECO:0000313" key="8">
    <source>
        <dbReference type="EMBL" id="KAL0491140.1"/>
    </source>
</evidence>
<dbReference type="GO" id="GO:0005524">
    <property type="term" value="F:ATP binding"/>
    <property type="evidence" value="ECO:0007669"/>
    <property type="project" value="UniProtKB-KW"/>
</dbReference>
<evidence type="ECO:0000256" key="5">
    <source>
        <dbReference type="SAM" id="Phobius"/>
    </source>
</evidence>
<keyword evidence="2" id="KW-0378">Hydrolase</keyword>
<dbReference type="AlphaFoldDB" id="A0AAW2YNX3"/>
<evidence type="ECO:0000256" key="4">
    <source>
        <dbReference type="PIRSR" id="PIRSR600407-2"/>
    </source>
</evidence>
<evidence type="ECO:0000313" key="7">
    <source>
        <dbReference type="EMBL" id="KAL0478804.1"/>
    </source>
</evidence>
<feature type="chain" id="PRO_5044718135" evidence="6">
    <location>
        <begin position="21"/>
        <end position="479"/>
    </location>
</feature>
<dbReference type="Pfam" id="PF01150">
    <property type="entry name" value="GDA1_CD39"/>
    <property type="match status" value="1"/>
</dbReference>
<keyword evidence="6" id="KW-0732">Signal</keyword>
<dbReference type="Gene3D" id="3.30.420.150">
    <property type="entry name" value="Exopolyphosphatase. Domain 2"/>
    <property type="match status" value="1"/>
</dbReference>
<reference evidence="7 9" key="1">
    <citation type="submission" date="2024-03" db="EMBL/GenBank/DDBJ databases">
        <title>The Acrasis kona genome and developmental transcriptomes reveal deep origins of eukaryotic multicellular pathways.</title>
        <authorList>
            <person name="Sheikh S."/>
            <person name="Fu C.-J."/>
            <person name="Brown M.W."/>
            <person name="Baldauf S.L."/>
        </authorList>
    </citation>
    <scope>NUCLEOTIDE SEQUENCE [LARGE SCALE GENOMIC DNA]</scope>
    <source>
        <strain evidence="7 9">ATCC MYA-3509</strain>
    </source>
</reference>
<keyword evidence="5" id="KW-1133">Transmembrane helix</keyword>
<dbReference type="GO" id="GO:0045134">
    <property type="term" value="F:UDP phosphatase activity"/>
    <property type="evidence" value="ECO:0007669"/>
    <property type="project" value="TreeGrafter"/>
</dbReference>
<dbReference type="Proteomes" id="UP001431209">
    <property type="component" value="Unassembled WGS sequence"/>
</dbReference>
<comment type="similarity">
    <text evidence="1">Belongs to the GDA1/CD39 NTPase family.</text>
</comment>
<feature type="active site" description="Proton acceptor" evidence="3">
    <location>
        <position position="154"/>
    </location>
</feature>
<evidence type="ECO:0000256" key="1">
    <source>
        <dbReference type="ARBA" id="ARBA00009283"/>
    </source>
</evidence>
<keyword evidence="4" id="KW-0067">ATP-binding</keyword>
<proteinExistence type="inferred from homology"/>
<dbReference type="GO" id="GO:0016020">
    <property type="term" value="C:membrane"/>
    <property type="evidence" value="ECO:0007669"/>
    <property type="project" value="TreeGrafter"/>
</dbReference>
<evidence type="ECO:0000313" key="9">
    <source>
        <dbReference type="Proteomes" id="UP001431209"/>
    </source>
</evidence>
<gene>
    <name evidence="8" type="ORF">AKO1_002340</name>
    <name evidence="7" type="ORF">AKO1_008384</name>
</gene>
<dbReference type="EMBL" id="JAOPGA020001762">
    <property type="protein sequence ID" value="KAL0491140.1"/>
    <property type="molecule type" value="Genomic_DNA"/>
</dbReference>
<dbReference type="GO" id="GO:0017111">
    <property type="term" value="F:ribonucleoside triphosphate phosphatase activity"/>
    <property type="evidence" value="ECO:0007669"/>
    <property type="project" value="TreeGrafter"/>
</dbReference>
<keyword evidence="5" id="KW-0472">Membrane</keyword>
<dbReference type="PROSITE" id="PS01238">
    <property type="entry name" value="GDA1_CD39_NTPASE"/>
    <property type="match status" value="1"/>
</dbReference>
<dbReference type="GO" id="GO:0009134">
    <property type="term" value="P:nucleoside diphosphate catabolic process"/>
    <property type="evidence" value="ECO:0007669"/>
    <property type="project" value="TreeGrafter"/>
</dbReference>
<keyword evidence="5" id="KW-0812">Transmembrane</keyword>
<evidence type="ECO:0000256" key="3">
    <source>
        <dbReference type="PIRSR" id="PIRSR600407-1"/>
    </source>
</evidence>
<dbReference type="GO" id="GO:0004382">
    <property type="term" value="F:GDP phosphatase activity"/>
    <property type="evidence" value="ECO:0007669"/>
    <property type="project" value="TreeGrafter"/>
</dbReference>
<keyword evidence="9" id="KW-1185">Reference proteome</keyword>
<dbReference type="PANTHER" id="PTHR11782">
    <property type="entry name" value="ADENOSINE/GUANOSINE DIPHOSPHATASE"/>
    <property type="match status" value="1"/>
</dbReference>